<keyword evidence="2" id="KW-1185">Reference proteome</keyword>
<organism evidence="1 2">
    <name type="scientific">Neolewinella agarilytica</name>
    <dbReference type="NCBI Taxonomy" id="478744"/>
    <lineage>
        <taxon>Bacteria</taxon>
        <taxon>Pseudomonadati</taxon>
        <taxon>Bacteroidota</taxon>
        <taxon>Saprospiria</taxon>
        <taxon>Saprospirales</taxon>
        <taxon>Lewinellaceae</taxon>
        <taxon>Neolewinella</taxon>
    </lineage>
</organism>
<evidence type="ECO:0000313" key="1">
    <source>
        <dbReference type="EMBL" id="SEQ39812.1"/>
    </source>
</evidence>
<dbReference type="EMBL" id="FOFB01000009">
    <property type="protein sequence ID" value="SEQ39812.1"/>
    <property type="molecule type" value="Genomic_DNA"/>
</dbReference>
<gene>
    <name evidence="1" type="ORF">SAMN05444359_10953</name>
</gene>
<dbReference type="AlphaFoldDB" id="A0A1H9FPJ4"/>
<reference evidence="2" key="1">
    <citation type="submission" date="2016-10" db="EMBL/GenBank/DDBJ databases">
        <authorList>
            <person name="Varghese N."/>
            <person name="Submissions S."/>
        </authorList>
    </citation>
    <scope>NUCLEOTIDE SEQUENCE [LARGE SCALE GENOMIC DNA]</scope>
    <source>
        <strain evidence="2">DSM 24740</strain>
    </source>
</reference>
<proteinExistence type="predicted"/>
<dbReference type="InParanoid" id="A0A1H9FPJ4"/>
<protein>
    <submittedName>
        <fullName evidence="1">Uncharacterized protein</fullName>
    </submittedName>
</protein>
<accession>A0A1H9FPJ4</accession>
<evidence type="ECO:0000313" key="2">
    <source>
        <dbReference type="Proteomes" id="UP000199021"/>
    </source>
</evidence>
<sequence length="29" mass="3416">MVGMYMIEIDPTFYQPFDGLVIGKYKPDF</sequence>
<dbReference type="Proteomes" id="UP000199021">
    <property type="component" value="Unassembled WGS sequence"/>
</dbReference>
<name>A0A1H9FPJ4_9BACT</name>